<organism evidence="1 2">
    <name type="scientific">Capnocytophaga canis</name>
    <dbReference type="NCBI Taxonomy" id="1848903"/>
    <lineage>
        <taxon>Bacteria</taxon>
        <taxon>Pseudomonadati</taxon>
        <taxon>Bacteroidota</taxon>
        <taxon>Flavobacteriia</taxon>
        <taxon>Flavobacteriales</taxon>
        <taxon>Flavobacteriaceae</taxon>
        <taxon>Capnocytophaga</taxon>
    </lineage>
</organism>
<keyword evidence="2" id="KW-1185">Reference proteome</keyword>
<sequence length="885" mass="102552">MRLFFFLLILCYFSGYSQESLFEGTVRDSLAPLENANLLARPAQKGGRILFATTDKQGRYKFNLLRDVEYVISVSYLGYNPQNITITATSERSEHHFVLKSTGIELTEVVISAERLPITVKKDTTVYKVDAFVLGNERKMKEVLEKLPGVEVDDVGIIKVQGKQVTQMLVEGRSFFGGSSKLAVENIPADALDKIEVIDNFNEVSFLKNVSSSNELAMNVLLKEDKKKFVFGDLEAGAGNDSHHLAHTALFYYHPELNLNLIGDVNDFGKSAFSFQDLMRFQGGRSRFTKQRGVSVNLSTYSKNNQNMYRHNAQFLAFNFGYMSTSKLYLSGFSIFSKLLTDYKKDTSIEYLTNQTPLLEWQQLTNEQQNLLGMGNIKVDYSPSSDEKWFYNAQFDANNNHISNDLVSKSPLRTRNVNSLTDTDNVSFKQYVEWHKVYNRKETTTFVINHSYDKISPNNQWITNQLTSLPSLLPLLTDTEYHLVQTKQTKKHQIDAIFKHYWTINDLNHLYTNVGSNLEMSLLNGNEKQLLTDGSSNNFVSVGFGNMYDYTLSDAFLGLEYRFKINKLVSKISTFLRYYRLKNNQLVNKRTSDLLAFEPAFETTYEFSNSEEIKFHYAKRNIFPKEEMLSEKFSLLSYNAITKGNPMLDNELFHSFSLNYRRNSFFKRMILSAHLSFSRKTKTIGSEYIFEDINRFSTWFLTHKPETSWSFMTTLERKILGMQWGLTYAGSWNDYVQKMNRIITENRRENHSVKAYTRVVYKKMNLNVSYTKNWNAHRGVSSTKLVSDYWLTTGSYRFTNDFSTEFQYAYFRNEQLNSNQLADFQYLNISLDYQRSKSPWGFHLAGNNVLGTKTKINSSISNYYVVMQTTHVMPRTIVFSIRYKL</sequence>
<dbReference type="Proteomes" id="UP000045051">
    <property type="component" value="Unassembled WGS sequence"/>
</dbReference>
<accession>A0A0B7HU60</accession>
<dbReference type="Gene3D" id="2.60.40.1120">
    <property type="entry name" value="Carboxypeptidase-like, regulatory domain"/>
    <property type="match status" value="1"/>
</dbReference>
<proteinExistence type="predicted"/>
<dbReference type="InterPro" id="IPR008969">
    <property type="entry name" value="CarboxyPept-like_regulatory"/>
</dbReference>
<dbReference type="SUPFAM" id="SSF49464">
    <property type="entry name" value="Carboxypeptidase regulatory domain-like"/>
    <property type="match status" value="1"/>
</dbReference>
<name>A0A0B7HU60_9FLAO</name>
<dbReference type="Pfam" id="PF13715">
    <property type="entry name" value="CarbopepD_reg_2"/>
    <property type="match status" value="1"/>
</dbReference>
<protein>
    <submittedName>
        <fullName evidence="1">Uncharacterized protein</fullName>
    </submittedName>
</protein>
<dbReference type="SUPFAM" id="SSF56935">
    <property type="entry name" value="Porins"/>
    <property type="match status" value="1"/>
</dbReference>
<dbReference type="EMBL" id="CDOI01000001">
    <property type="protein sequence ID" value="CEN43201.1"/>
    <property type="molecule type" value="Genomic_DNA"/>
</dbReference>
<evidence type="ECO:0000313" key="2">
    <source>
        <dbReference type="Proteomes" id="UP000045051"/>
    </source>
</evidence>
<gene>
    <name evidence="1" type="ORF">CCAND38_10099</name>
</gene>
<dbReference type="AlphaFoldDB" id="A0A0B7HU60"/>
<reference evidence="1 2" key="1">
    <citation type="submission" date="2015-01" db="EMBL/GenBank/DDBJ databases">
        <authorList>
            <person name="Xiang T."/>
            <person name="Song Y."/>
            <person name="Huang L."/>
            <person name="Wang B."/>
            <person name="Wu P."/>
        </authorList>
    </citation>
    <scope>NUCLEOTIDE SEQUENCE [LARGE SCALE GENOMIC DNA]</scope>
    <source>
        <strain evidence="1 2">CcD38</strain>
    </source>
</reference>
<evidence type="ECO:0000313" key="1">
    <source>
        <dbReference type="EMBL" id="CEN43201.1"/>
    </source>
</evidence>
<dbReference type="RefSeq" id="WP_042342937.1">
    <property type="nucleotide sequence ID" value="NZ_CDOI01000001.1"/>
</dbReference>